<dbReference type="PANTHER" id="PTHR35889:SF3">
    <property type="entry name" value="F-BOX DOMAIN-CONTAINING PROTEIN"/>
    <property type="match status" value="1"/>
</dbReference>
<feature type="transmembrane region" description="Helical" evidence="1">
    <location>
        <begin position="89"/>
        <end position="107"/>
    </location>
</feature>
<feature type="transmembrane region" description="Helical" evidence="1">
    <location>
        <begin position="55"/>
        <end position="77"/>
    </location>
</feature>
<keyword evidence="1" id="KW-0812">Transmembrane</keyword>
<dbReference type="InterPro" id="IPR011429">
    <property type="entry name" value="Cyt_c_Planctomycete-type"/>
</dbReference>
<sequence>VAEISSIVTHPFFQFLGRFHPLIVHLPIGFLIIAYIMEMVGHFDLGKNRHFRQAVPFILVAGFICSVLAAITGFLLSRGGGYELEAVSSHQWAGISTALLTLITFILRQKKTYLPLFTITVISVFVSGHLGGELTHGKGFITQGLVKKGNKSEEKIYMAEMAVYPDVISPILEANCQSCHNEAKANNQLNLQNYDAILKGGISGLVVEAGNASTSEIIRRVSLPEDDDDAMPPEGKKRLEPDEIELLKIWINSGLPKDIMVADFDPAKEMIEIIRKINVRKLANAKPVFVDVPEASPKRIEQLIQAGFSVLPIAKDYPQLQVSYFNRQDTLSQKKVNLLKAVANQVVWLDISGANITDWRFLSVLKNLVRLHLKNTSVSDDDLQYLRTDNLEHLNLFNTNVTQRSLEKISSLKKLKTLSIGETGITTENLIALKNARPNLSVNIGDKKEFLLKGAELPMPSFDLNMIFIDQPTPLKLNSSIVGVDYFYSFDASELKENWKKLDGNTITIDRSTEVNVFSKKDGWQTSRVLRHHVFYQTHKLKDVKLSPDPSEKYPGKGAASVNDNNLGSIRFDDGTWLGYEGESAEITLELNDEIAANKISLNILVDNDYWIFPPKKVGLLASNDGQNYKRIAKELQPEPQPTDENSMKTIDIDLSGETARFLKLEIANRGLCPDWHPGKGKKAWFFFNEVIVE</sequence>
<dbReference type="Gene3D" id="2.60.120.260">
    <property type="entry name" value="Galactose-binding domain-like"/>
    <property type="match status" value="1"/>
</dbReference>
<dbReference type="Gene3D" id="3.80.10.10">
    <property type="entry name" value="Ribonuclease Inhibitor"/>
    <property type="match status" value="1"/>
</dbReference>
<accession>A0A381TQP3</accession>
<dbReference type="EMBL" id="UINC01005000">
    <property type="protein sequence ID" value="SVA18355.1"/>
    <property type="molecule type" value="Genomic_DNA"/>
</dbReference>
<dbReference type="Pfam" id="PF09990">
    <property type="entry name" value="DUF2231"/>
    <property type="match status" value="1"/>
</dbReference>
<protein>
    <submittedName>
        <fullName evidence="4">Uncharacterized protein</fullName>
    </submittedName>
</protein>
<evidence type="ECO:0000313" key="4">
    <source>
        <dbReference type="EMBL" id="SVA18355.1"/>
    </source>
</evidence>
<dbReference type="Pfam" id="PF07635">
    <property type="entry name" value="PSCyt1"/>
    <property type="match status" value="1"/>
</dbReference>
<feature type="transmembrane region" description="Helical" evidence="1">
    <location>
        <begin position="22"/>
        <end position="43"/>
    </location>
</feature>
<name>A0A381TQP3_9ZZZZ</name>
<dbReference type="InterPro" id="IPR019251">
    <property type="entry name" value="DUF2231_TM"/>
</dbReference>
<feature type="non-terminal residue" evidence="4">
    <location>
        <position position="1"/>
    </location>
</feature>
<feature type="transmembrane region" description="Helical" evidence="1">
    <location>
        <begin position="114"/>
        <end position="132"/>
    </location>
</feature>
<dbReference type="AlphaFoldDB" id="A0A381TQP3"/>
<organism evidence="4">
    <name type="scientific">marine metagenome</name>
    <dbReference type="NCBI Taxonomy" id="408172"/>
    <lineage>
        <taxon>unclassified sequences</taxon>
        <taxon>metagenomes</taxon>
        <taxon>ecological metagenomes</taxon>
    </lineage>
</organism>
<evidence type="ECO:0000259" key="2">
    <source>
        <dbReference type="Pfam" id="PF07635"/>
    </source>
</evidence>
<proteinExistence type="predicted"/>
<gene>
    <name evidence="4" type="ORF">METZ01_LOCUS71209</name>
</gene>
<dbReference type="InterPro" id="IPR032675">
    <property type="entry name" value="LRR_dom_sf"/>
</dbReference>
<feature type="domain" description="DUF2231" evidence="3">
    <location>
        <begin position="19"/>
        <end position="139"/>
    </location>
</feature>
<feature type="domain" description="Cytochrome C Planctomycete-type" evidence="2">
    <location>
        <begin position="176"/>
        <end position="235"/>
    </location>
</feature>
<evidence type="ECO:0000256" key="1">
    <source>
        <dbReference type="SAM" id="Phobius"/>
    </source>
</evidence>
<evidence type="ECO:0000259" key="3">
    <source>
        <dbReference type="Pfam" id="PF09990"/>
    </source>
</evidence>
<reference evidence="4" key="1">
    <citation type="submission" date="2018-05" db="EMBL/GenBank/DDBJ databases">
        <authorList>
            <person name="Lanie J.A."/>
            <person name="Ng W.-L."/>
            <person name="Kazmierczak K.M."/>
            <person name="Andrzejewski T.M."/>
            <person name="Davidsen T.M."/>
            <person name="Wayne K.J."/>
            <person name="Tettelin H."/>
            <person name="Glass J.I."/>
            <person name="Rusch D."/>
            <person name="Podicherti R."/>
            <person name="Tsui H.-C.T."/>
            <person name="Winkler M.E."/>
        </authorList>
    </citation>
    <scope>NUCLEOTIDE SEQUENCE</scope>
</reference>
<dbReference type="PANTHER" id="PTHR35889">
    <property type="entry name" value="CYCLOINULO-OLIGOSACCHARIDE FRUCTANOTRANSFERASE-RELATED"/>
    <property type="match status" value="1"/>
</dbReference>
<keyword evidence="1" id="KW-1133">Transmembrane helix</keyword>
<dbReference type="SUPFAM" id="SSF52047">
    <property type="entry name" value="RNI-like"/>
    <property type="match status" value="1"/>
</dbReference>
<keyword evidence="1" id="KW-0472">Membrane</keyword>